<reference evidence="15 16" key="1">
    <citation type="submission" date="2022-12" db="EMBL/GenBank/DDBJ databases">
        <title>Genome sequence of Pasteurellaceae Bisgaard Taxon 45.</title>
        <authorList>
            <person name="Foggin C."/>
            <person name="Rosen L.E."/>
            <person name="Henton M."/>
            <person name="Buys A."/>
            <person name="Floyd T."/>
            <person name="Turner A.D."/>
            <person name="Tarbin J."/>
            <person name="Lloyd A.S."/>
            <person name="Chaitezvi C."/>
            <person name="Ellis R.J."/>
            <person name="Roberts H.C."/>
            <person name="Dastjerdi A."/>
            <person name="Nunez A."/>
            <person name="Van Vliet A.H."/>
            <person name="Steinbach F."/>
        </authorList>
    </citation>
    <scope>NUCLEOTIDE SEQUENCE [LARGE SCALE GENOMIC DNA]</scope>
    <source>
        <strain evidence="15 16">VF20HR</strain>
    </source>
</reference>
<dbReference type="EMBL" id="JAQAHH010000002">
    <property type="protein sequence ID" value="MDP9499604.1"/>
    <property type="molecule type" value="Genomic_DNA"/>
</dbReference>
<keyword evidence="8" id="KW-1278">Translocase</keyword>
<gene>
    <name evidence="15" type="ORF">O7M46_01380</name>
</gene>
<dbReference type="SUPFAM" id="SSF52540">
    <property type="entry name" value="P-loop containing nucleoside triphosphate hydrolases"/>
    <property type="match status" value="1"/>
</dbReference>
<evidence type="ECO:0000256" key="9">
    <source>
        <dbReference type="ARBA" id="ARBA00022989"/>
    </source>
</evidence>
<evidence type="ECO:0000256" key="5">
    <source>
        <dbReference type="ARBA" id="ARBA00022692"/>
    </source>
</evidence>
<evidence type="ECO:0000256" key="1">
    <source>
        <dbReference type="ARBA" id="ARBA00004429"/>
    </source>
</evidence>
<dbReference type="InterPro" id="IPR003593">
    <property type="entry name" value="AAA+_ATPase"/>
</dbReference>
<evidence type="ECO:0000256" key="11">
    <source>
        <dbReference type="ARBA" id="ARBA00038388"/>
    </source>
</evidence>
<evidence type="ECO:0000256" key="4">
    <source>
        <dbReference type="ARBA" id="ARBA00022519"/>
    </source>
</evidence>
<dbReference type="InterPro" id="IPR003838">
    <property type="entry name" value="ABC3_permease_C"/>
</dbReference>
<evidence type="ECO:0000256" key="3">
    <source>
        <dbReference type="ARBA" id="ARBA00022475"/>
    </source>
</evidence>
<dbReference type="PANTHER" id="PTHR30572">
    <property type="entry name" value="MEMBRANE COMPONENT OF TRANSPORTER-RELATED"/>
    <property type="match status" value="1"/>
</dbReference>
<dbReference type="Pfam" id="PF12704">
    <property type="entry name" value="MacB_PCD"/>
    <property type="match status" value="1"/>
</dbReference>
<organism evidence="15 16">
    <name type="scientific">Bisgaard Taxon 45</name>
    <dbReference type="NCBI Taxonomy" id="304289"/>
    <lineage>
        <taxon>Bacteria</taxon>
        <taxon>Pseudomonadati</taxon>
        <taxon>Pseudomonadota</taxon>
        <taxon>Gammaproteobacteria</taxon>
        <taxon>Pasteurellales</taxon>
        <taxon>Pasteurellaceae</taxon>
    </lineage>
</organism>
<dbReference type="InterPro" id="IPR050250">
    <property type="entry name" value="Macrolide_Exporter_MacB"/>
</dbReference>
<keyword evidence="16" id="KW-1185">Reference proteome</keyword>
<keyword evidence="6" id="KW-0547">Nucleotide-binding</keyword>
<feature type="transmembrane region" description="Helical" evidence="13">
    <location>
        <begin position="526"/>
        <end position="552"/>
    </location>
</feature>
<feature type="transmembrane region" description="Helical" evidence="13">
    <location>
        <begin position="582"/>
        <end position="604"/>
    </location>
</feature>
<evidence type="ECO:0000256" key="7">
    <source>
        <dbReference type="ARBA" id="ARBA00022840"/>
    </source>
</evidence>
<keyword evidence="4" id="KW-0997">Cell inner membrane</keyword>
<evidence type="ECO:0000256" key="12">
    <source>
        <dbReference type="ARBA" id="ARBA00041199"/>
    </source>
</evidence>
<dbReference type="InterPro" id="IPR025857">
    <property type="entry name" value="MacB_PCD"/>
</dbReference>
<evidence type="ECO:0000256" key="13">
    <source>
        <dbReference type="SAM" id="Phobius"/>
    </source>
</evidence>
<evidence type="ECO:0000259" key="14">
    <source>
        <dbReference type="PROSITE" id="PS50893"/>
    </source>
</evidence>
<keyword evidence="7" id="KW-0067">ATP-binding</keyword>
<name>A0ABT9KC12_9PAST</name>
<feature type="domain" description="ABC transporter" evidence="14">
    <location>
        <begin position="7"/>
        <end position="245"/>
    </location>
</feature>
<feature type="transmembrane region" description="Helical" evidence="13">
    <location>
        <begin position="277"/>
        <end position="298"/>
    </location>
</feature>
<keyword evidence="9 13" id="KW-1133">Transmembrane helix</keyword>
<dbReference type="InterPro" id="IPR027417">
    <property type="entry name" value="P-loop_NTPase"/>
</dbReference>
<evidence type="ECO:0000256" key="8">
    <source>
        <dbReference type="ARBA" id="ARBA00022967"/>
    </source>
</evidence>
<keyword evidence="2" id="KW-0813">Transport</keyword>
<dbReference type="PROSITE" id="PS50893">
    <property type="entry name" value="ABC_TRANSPORTER_2"/>
    <property type="match status" value="1"/>
</dbReference>
<accession>A0ABT9KC12</accession>
<dbReference type="PANTHER" id="PTHR30572:SF14">
    <property type="entry name" value="MACROLIDE EXPORT ATP-BINDING_PERMEASE PROTEIN MACB"/>
    <property type="match status" value="1"/>
</dbReference>
<evidence type="ECO:0000256" key="10">
    <source>
        <dbReference type="ARBA" id="ARBA00023136"/>
    </source>
</evidence>
<dbReference type="InterPro" id="IPR017871">
    <property type="entry name" value="ABC_transporter-like_CS"/>
</dbReference>
<comment type="subcellular location">
    <subcellularLocation>
        <location evidence="1">Cell inner membrane</location>
        <topology evidence="1">Multi-pass membrane protein</topology>
    </subcellularLocation>
</comment>
<evidence type="ECO:0000256" key="2">
    <source>
        <dbReference type="ARBA" id="ARBA00022448"/>
    </source>
</evidence>
<evidence type="ECO:0000256" key="6">
    <source>
        <dbReference type="ARBA" id="ARBA00022741"/>
    </source>
</evidence>
<keyword evidence="3" id="KW-1003">Cell membrane</keyword>
<dbReference type="SMART" id="SM00382">
    <property type="entry name" value="AAA"/>
    <property type="match status" value="1"/>
</dbReference>
<comment type="caution">
    <text evidence="15">The sequence shown here is derived from an EMBL/GenBank/DDBJ whole genome shotgun (WGS) entry which is preliminary data.</text>
</comment>
<dbReference type="InterPro" id="IPR003439">
    <property type="entry name" value="ABC_transporter-like_ATP-bd"/>
</dbReference>
<dbReference type="InterPro" id="IPR017911">
    <property type="entry name" value="MacB-like_ATP-bd"/>
</dbReference>
<keyword evidence="10 13" id="KW-0472">Membrane</keyword>
<comment type="similarity">
    <text evidence="11">Belongs to the ABC transporter superfamily. Macrolide exporter (TC 3.A.1.122) family.</text>
</comment>
<keyword evidence="5 13" id="KW-0812">Transmembrane</keyword>
<sequence>MINQPLIELKNVVRRYGHGETETTVLKSINLNLYAGEMVAIVGASGSGKSTLMNILGVLDQADEGEYLFRGRSIATLSRDELADLRCYHFGFVFQRYHLLPHLTALENVEVPAIYSAMDKEKRTERAQKLLCRLGLDNQLKNKPSQLSGGQQQRVSIARALMNGGEIILADEPTGALDSQSSQEVLSVLKTLNQQGHTVVLITHDKQIAAHADRIITMKDGEIIADSGVNETAMRSSCQKASIQAPVSTMHYLAAWRRYQAAFLMAMHMMLAHKMRTLLTMLGIIIGIAAVVCVIALGEGAKNKVLAEFSALGNNTIDIYPGKNWGDPDALKIQTLNHADLILLRQQPYLKGATPQISAEQPLRFLNRTLNATIYGVSEDFFQLRKFRLLSGRGFHRHDMTTNQAIGVIDKKSQQAIFGTQSAVGKTIFIGQMPIAIVGVVDTPSQNMEGKRVTVWLPYNTVVSRLYNQSYFQQITVQVKEHIAPDIAEKAIIDLLTIQHGRKDFFTFSSLKFLQSLQRTTQTLTMMISSIAFISLVVGGIGVMNIMLVSVIERTREIGIRIAVGAKEKDILHQFLIESASVSLFGGLLGVLLSLLLGTLFSAFTDSIKMQFTFSSFVIAFVCSSLIGMIFGYFPARNAARLKPVVALSQE</sequence>
<evidence type="ECO:0000313" key="16">
    <source>
        <dbReference type="Proteomes" id="UP001224083"/>
    </source>
</evidence>
<dbReference type="Proteomes" id="UP001224083">
    <property type="component" value="Unassembled WGS sequence"/>
</dbReference>
<dbReference type="Pfam" id="PF00005">
    <property type="entry name" value="ABC_tran"/>
    <property type="match status" value="1"/>
</dbReference>
<protein>
    <recommendedName>
        <fullName evidence="12">Pyoverdine export ATP-binding/permease protein PvdT</fullName>
    </recommendedName>
</protein>
<dbReference type="PROSITE" id="PS00211">
    <property type="entry name" value="ABC_TRANSPORTER_1"/>
    <property type="match status" value="1"/>
</dbReference>
<dbReference type="CDD" id="cd03255">
    <property type="entry name" value="ABC_MJ0796_LolCDE_FtsE"/>
    <property type="match status" value="1"/>
</dbReference>
<feature type="transmembrane region" description="Helical" evidence="13">
    <location>
        <begin position="610"/>
        <end position="634"/>
    </location>
</feature>
<dbReference type="Pfam" id="PF02687">
    <property type="entry name" value="FtsX"/>
    <property type="match status" value="1"/>
</dbReference>
<evidence type="ECO:0000313" key="15">
    <source>
        <dbReference type="EMBL" id="MDP9499604.1"/>
    </source>
</evidence>
<proteinExistence type="inferred from homology"/>
<dbReference type="Gene3D" id="3.40.50.300">
    <property type="entry name" value="P-loop containing nucleotide triphosphate hydrolases"/>
    <property type="match status" value="1"/>
</dbReference>